<dbReference type="EMBL" id="CP113361">
    <property type="protein sequence ID" value="WAI01263.1"/>
    <property type="molecule type" value="Genomic_DNA"/>
</dbReference>
<reference evidence="2" key="1">
    <citation type="submission" date="2022-11" db="EMBL/GenBank/DDBJ databases">
        <title>Complete genome sequence of Methanogenium organophilum DSM 3596.</title>
        <authorList>
            <person name="Chen S.-C."/>
            <person name="Lai S.-J."/>
            <person name="You Y.-T."/>
        </authorList>
    </citation>
    <scope>NUCLEOTIDE SEQUENCE</scope>
    <source>
        <strain evidence="2">DSM 3596</strain>
    </source>
</reference>
<protein>
    <submittedName>
        <fullName evidence="2">EF-Tu/IF-2/RF-3 family GTPase</fullName>
    </submittedName>
</protein>
<dbReference type="GO" id="GO:0005525">
    <property type="term" value="F:GTP binding"/>
    <property type="evidence" value="ECO:0007669"/>
    <property type="project" value="InterPro"/>
</dbReference>
<dbReference type="AlphaFoldDB" id="A0A9X9S3S9"/>
<dbReference type="InterPro" id="IPR027417">
    <property type="entry name" value="P-loop_NTPase"/>
</dbReference>
<gene>
    <name evidence="2" type="ORF">OU421_12755</name>
</gene>
<dbReference type="SUPFAM" id="SSF50447">
    <property type="entry name" value="Translation proteins"/>
    <property type="match status" value="1"/>
</dbReference>
<name>A0A9X9S3S9_METOG</name>
<proteinExistence type="predicted"/>
<feature type="domain" description="Translation elongation factor EFTu-like" evidence="1">
    <location>
        <begin position="160"/>
        <end position="227"/>
    </location>
</feature>
<accession>A0A9X9S3S9</accession>
<dbReference type="InterPro" id="IPR004161">
    <property type="entry name" value="EFTu-like_2"/>
</dbReference>
<dbReference type="InterPro" id="IPR050055">
    <property type="entry name" value="EF-Tu_GTPase"/>
</dbReference>
<dbReference type="KEGG" id="mou:OU421_12755"/>
<dbReference type="RefSeq" id="WP_268186487.1">
    <property type="nucleotide sequence ID" value="NZ_CP113361.1"/>
</dbReference>
<dbReference type="PANTHER" id="PTHR43721:SF11">
    <property type="entry name" value="SELENOCYSTEINE-SPECIFIC ELONGATION FACTOR"/>
    <property type="match status" value="1"/>
</dbReference>
<evidence type="ECO:0000313" key="2">
    <source>
        <dbReference type="EMBL" id="WAI01263.1"/>
    </source>
</evidence>
<evidence type="ECO:0000313" key="3">
    <source>
        <dbReference type="Proteomes" id="UP001163096"/>
    </source>
</evidence>
<dbReference type="Gene3D" id="2.40.30.10">
    <property type="entry name" value="Translation factors"/>
    <property type="match status" value="1"/>
</dbReference>
<dbReference type="Gene3D" id="3.40.50.300">
    <property type="entry name" value="P-loop containing nucleotide triphosphate hydrolases"/>
    <property type="match status" value="1"/>
</dbReference>
<dbReference type="Pfam" id="PF03144">
    <property type="entry name" value="GTP_EFTU_D2"/>
    <property type="match status" value="1"/>
</dbReference>
<evidence type="ECO:0000259" key="1">
    <source>
        <dbReference type="Pfam" id="PF03144"/>
    </source>
</evidence>
<sequence length="320" mass="35217">MPNLNIVVLGPKGYAKNIGKSGTESDITFINLKKEEDTVTIIEPTRYPDRLAPLYYAVAMSDSALLVIDEITPVLGEMVIMLDVMGIRSGVIVLQNYLDKSQIAPLVRGTVLEGYEFVEDNPIELRERFLSMAAETTYPDPIPGTGFVMIDHAFNVKGIGTVVLGSVEKGTIHQHDTVTVLPGNMTCQIRSIQKHDEDAKEAYQTDRVGLALKNISAEELERGMVMTTDSSIQVTSEISGTAQLVRFWPEPLREGLVVHIGLWTQFVTGRVTSVKNDSDWHSCSVVIELDKDIAYLPGEKAVIHYLDGGKLRIAGSVMLN</sequence>
<organism evidence="2 3">
    <name type="scientific">Methanogenium organophilum</name>
    <dbReference type="NCBI Taxonomy" id="2199"/>
    <lineage>
        <taxon>Archaea</taxon>
        <taxon>Methanobacteriati</taxon>
        <taxon>Methanobacteriota</taxon>
        <taxon>Stenosarchaea group</taxon>
        <taxon>Methanomicrobia</taxon>
        <taxon>Methanomicrobiales</taxon>
        <taxon>Methanomicrobiaceae</taxon>
        <taxon>Methanogenium</taxon>
    </lineage>
</organism>
<dbReference type="PANTHER" id="PTHR43721">
    <property type="entry name" value="ELONGATION FACTOR TU-RELATED"/>
    <property type="match status" value="1"/>
</dbReference>
<dbReference type="CDD" id="cd03696">
    <property type="entry name" value="SelB_II"/>
    <property type="match status" value="1"/>
</dbReference>
<dbReference type="GO" id="GO:0003746">
    <property type="term" value="F:translation elongation factor activity"/>
    <property type="evidence" value="ECO:0007669"/>
    <property type="project" value="TreeGrafter"/>
</dbReference>
<dbReference type="GeneID" id="76835987"/>
<dbReference type="InterPro" id="IPR009000">
    <property type="entry name" value="Transl_B-barrel_sf"/>
</dbReference>
<keyword evidence="3" id="KW-1185">Reference proteome</keyword>
<dbReference type="Proteomes" id="UP001163096">
    <property type="component" value="Chromosome"/>
</dbReference>
<dbReference type="GO" id="GO:0001514">
    <property type="term" value="P:selenocysteine incorporation"/>
    <property type="evidence" value="ECO:0007669"/>
    <property type="project" value="TreeGrafter"/>
</dbReference>